<evidence type="ECO:0000313" key="2">
    <source>
        <dbReference type="EMBL" id="PQM94249.1"/>
    </source>
</evidence>
<keyword evidence="1" id="KW-1133">Transmembrane helix</keyword>
<dbReference type="EMBL" id="PUGT01000740">
    <property type="protein sequence ID" value="PQM94249.1"/>
    <property type="molecule type" value="Genomic_DNA"/>
</dbReference>
<proteinExistence type="predicted"/>
<comment type="caution">
    <text evidence="2">The sequence shown here is derived from an EMBL/GenBank/DDBJ whole genome shotgun (WGS) entry which is preliminary data.</text>
</comment>
<keyword evidence="1" id="KW-0472">Membrane</keyword>
<evidence type="ECO:0000313" key="3">
    <source>
        <dbReference type="Proteomes" id="UP000238186"/>
    </source>
</evidence>
<sequence>MDINNWQEQSINNIYRFISGLIGIYIAVFVFYIISKNTLLLNSLSLLGKHTLSIYIIQTFIFYWIS</sequence>
<gene>
    <name evidence="2" type="ORF">C5K18_29775</name>
</gene>
<accession>A0A2S8D3P6</accession>
<dbReference type="AlphaFoldDB" id="A0A2S8D3P6"/>
<feature type="transmembrane region" description="Helical" evidence="1">
    <location>
        <begin position="14"/>
        <end position="34"/>
    </location>
</feature>
<reference evidence="2 3" key="1">
    <citation type="submission" date="2018-02" db="EMBL/GenBank/DDBJ databases">
        <title>Distribution and characterization of Shiga toxin converting temperate phage carried by Shigella flexneri in Hispaniola.</title>
        <authorList>
            <person name="Fogolari M."/>
            <person name="Mavian C."/>
            <person name="Angeletti S."/>
            <person name="Salemi M."/>
            <person name="Lampel K.A."/>
            <person name="Maurelli A.T."/>
        </authorList>
    </citation>
    <scope>NUCLEOTIDE SEQUENCE [LARGE SCALE GENOMIC DNA]</scope>
    <source>
        <strain evidence="2 3">BS979</strain>
    </source>
</reference>
<organism evidence="2 3">
    <name type="scientific">Shigella dysenteriae</name>
    <dbReference type="NCBI Taxonomy" id="622"/>
    <lineage>
        <taxon>Bacteria</taxon>
        <taxon>Pseudomonadati</taxon>
        <taxon>Pseudomonadota</taxon>
        <taxon>Gammaproteobacteria</taxon>
        <taxon>Enterobacterales</taxon>
        <taxon>Enterobacteriaceae</taxon>
        <taxon>Shigella</taxon>
    </lineage>
</organism>
<dbReference type="Proteomes" id="UP000238186">
    <property type="component" value="Unassembled WGS sequence"/>
</dbReference>
<feature type="transmembrane region" description="Helical" evidence="1">
    <location>
        <begin position="46"/>
        <end position="65"/>
    </location>
</feature>
<keyword evidence="1" id="KW-0812">Transmembrane</keyword>
<evidence type="ECO:0000256" key="1">
    <source>
        <dbReference type="SAM" id="Phobius"/>
    </source>
</evidence>
<protein>
    <submittedName>
        <fullName evidence="2">DUF418 domain-containing protein</fullName>
    </submittedName>
</protein>
<name>A0A2S8D3P6_SHIDY</name>